<name>A0A852YAA6_9MICO</name>
<keyword evidence="2" id="KW-0560">Oxidoreductase</keyword>
<comment type="similarity">
    <text evidence="1">Belongs to the LDH2/MDH2 oxidoreductase family.</text>
</comment>
<dbReference type="PANTHER" id="PTHR11091:SF0">
    <property type="entry name" value="MALATE DEHYDROGENASE"/>
    <property type="match status" value="1"/>
</dbReference>
<proteinExistence type="inferred from homology"/>
<dbReference type="RefSeq" id="WP_179566589.1">
    <property type="nucleotide sequence ID" value="NZ_JACBZY010000001.1"/>
</dbReference>
<dbReference type="PANTHER" id="PTHR11091">
    <property type="entry name" value="OXIDOREDUCTASE-RELATED"/>
    <property type="match status" value="1"/>
</dbReference>
<dbReference type="Gene3D" id="1.10.1530.10">
    <property type="match status" value="1"/>
</dbReference>
<dbReference type="AlphaFoldDB" id="A0A852YAA6"/>
<dbReference type="Pfam" id="PF02615">
    <property type="entry name" value="Ldh_2"/>
    <property type="match status" value="1"/>
</dbReference>
<evidence type="ECO:0000256" key="1">
    <source>
        <dbReference type="ARBA" id="ARBA00006056"/>
    </source>
</evidence>
<accession>A0A852YAA6</accession>
<organism evidence="3 4">
    <name type="scientific">Schumannella luteola</name>
    <dbReference type="NCBI Taxonomy" id="472059"/>
    <lineage>
        <taxon>Bacteria</taxon>
        <taxon>Bacillati</taxon>
        <taxon>Actinomycetota</taxon>
        <taxon>Actinomycetes</taxon>
        <taxon>Micrococcales</taxon>
        <taxon>Microbacteriaceae</taxon>
        <taxon>Schumannella</taxon>
    </lineage>
</organism>
<dbReference type="InterPro" id="IPR043144">
    <property type="entry name" value="Mal/L-sulf/L-lact_DH-like_ah"/>
</dbReference>
<dbReference type="GO" id="GO:0016491">
    <property type="term" value="F:oxidoreductase activity"/>
    <property type="evidence" value="ECO:0007669"/>
    <property type="project" value="UniProtKB-KW"/>
</dbReference>
<evidence type="ECO:0000313" key="3">
    <source>
        <dbReference type="EMBL" id="NYG98792.1"/>
    </source>
</evidence>
<sequence length="347" mass="35955">MTETTTDPAAKHEDDTVLVDAAELQRFAEQVLGAIGARPDDARDMATQIVTSELSGHESHGLRRLPEYVARVQSGATDPAATTEIEIDRGSVVRLHSARGFGHLALRDATTVAIDRARRHGIAGVALHGSDYAGRLIDFAEQAAEAGVALLVFTNNSGSGQVVAPPGATEGRLSTNPIAFGIPRAQAPHLVIDLATSAVAMGRVSEWRDRGETIPEEWASGDVLHPFGGAKGFALSLVAEALAGSLTGAGTVSDGPGADGQGVFLVAIDVAAMRPLAEFTADLDAAAAHITSAPVAEGAAPVRLPGEGSFATAERRRAEGTPLQRFTWDEMGRLAELCGVAPLSPRA</sequence>
<protein>
    <submittedName>
        <fullName evidence="3">LDH2 family malate/lactate/ureidoglycolate dehydrogenase</fullName>
    </submittedName>
</protein>
<dbReference type="SUPFAM" id="SSF89733">
    <property type="entry name" value="L-sulfolactate dehydrogenase-like"/>
    <property type="match status" value="1"/>
</dbReference>
<evidence type="ECO:0000313" key="4">
    <source>
        <dbReference type="Proteomes" id="UP000553888"/>
    </source>
</evidence>
<reference evidence="3 4" key="1">
    <citation type="submission" date="2020-07" db="EMBL/GenBank/DDBJ databases">
        <title>Sequencing the genomes of 1000 actinobacteria strains.</title>
        <authorList>
            <person name="Klenk H.-P."/>
        </authorList>
    </citation>
    <scope>NUCLEOTIDE SEQUENCE [LARGE SCALE GENOMIC DNA]</scope>
    <source>
        <strain evidence="3 4">DSM 23141</strain>
    </source>
</reference>
<evidence type="ECO:0000256" key="2">
    <source>
        <dbReference type="ARBA" id="ARBA00023002"/>
    </source>
</evidence>
<gene>
    <name evidence="3" type="ORF">BJ979_001418</name>
</gene>
<dbReference type="EMBL" id="JACBZY010000001">
    <property type="protein sequence ID" value="NYG98792.1"/>
    <property type="molecule type" value="Genomic_DNA"/>
</dbReference>
<dbReference type="InterPro" id="IPR043143">
    <property type="entry name" value="Mal/L-sulf/L-lact_DH-like_NADP"/>
</dbReference>
<dbReference type="InterPro" id="IPR003767">
    <property type="entry name" value="Malate/L-lactate_DH-like"/>
</dbReference>
<dbReference type="InterPro" id="IPR036111">
    <property type="entry name" value="Mal/L-sulfo/L-lacto_DH-like_sf"/>
</dbReference>
<comment type="caution">
    <text evidence="3">The sequence shown here is derived from an EMBL/GenBank/DDBJ whole genome shotgun (WGS) entry which is preliminary data.</text>
</comment>
<dbReference type="Proteomes" id="UP000553888">
    <property type="component" value="Unassembled WGS sequence"/>
</dbReference>
<keyword evidence="4" id="KW-1185">Reference proteome</keyword>
<dbReference type="Gene3D" id="3.30.1370.60">
    <property type="entry name" value="Hypothetical oxidoreductase yiak, domain 2"/>
    <property type="match status" value="1"/>
</dbReference>